<dbReference type="EMBL" id="CAJNOR010004496">
    <property type="protein sequence ID" value="CAF1506821.1"/>
    <property type="molecule type" value="Genomic_DNA"/>
</dbReference>
<evidence type="ECO:0000313" key="2">
    <source>
        <dbReference type="EMBL" id="CAF1506821.1"/>
    </source>
</evidence>
<dbReference type="Pfam" id="PF03372">
    <property type="entry name" value="Exo_endo_phos"/>
    <property type="match status" value="1"/>
</dbReference>
<dbReference type="Gene3D" id="3.60.10.10">
    <property type="entry name" value="Endonuclease/exonuclease/phosphatase"/>
    <property type="match status" value="1"/>
</dbReference>
<evidence type="ECO:0000259" key="1">
    <source>
        <dbReference type="Pfam" id="PF03372"/>
    </source>
</evidence>
<dbReference type="Proteomes" id="UP000663828">
    <property type="component" value="Unassembled WGS sequence"/>
</dbReference>
<dbReference type="SUPFAM" id="SSF56219">
    <property type="entry name" value="DNase I-like"/>
    <property type="match status" value="1"/>
</dbReference>
<dbReference type="GO" id="GO:0003824">
    <property type="term" value="F:catalytic activity"/>
    <property type="evidence" value="ECO:0007669"/>
    <property type="project" value="InterPro"/>
</dbReference>
<proteinExistence type="predicted"/>
<evidence type="ECO:0000313" key="5">
    <source>
        <dbReference type="Proteomes" id="UP000663852"/>
    </source>
</evidence>
<gene>
    <name evidence="3" type="ORF">EDS130_LOCUS44295</name>
    <name evidence="2" type="ORF">XAT740_LOCUS39986</name>
</gene>
<dbReference type="GO" id="GO:0007508">
    <property type="term" value="P:larval heart development"/>
    <property type="evidence" value="ECO:0007669"/>
    <property type="project" value="TreeGrafter"/>
</dbReference>
<dbReference type="GO" id="GO:0031012">
    <property type="term" value="C:extracellular matrix"/>
    <property type="evidence" value="ECO:0007669"/>
    <property type="project" value="TreeGrafter"/>
</dbReference>
<reference evidence="3" key="1">
    <citation type="submission" date="2021-02" db="EMBL/GenBank/DDBJ databases">
        <authorList>
            <person name="Nowell W R."/>
        </authorList>
    </citation>
    <scope>NUCLEOTIDE SEQUENCE</scope>
</reference>
<evidence type="ECO:0000313" key="3">
    <source>
        <dbReference type="EMBL" id="CAF1527238.1"/>
    </source>
</evidence>
<evidence type="ECO:0000313" key="4">
    <source>
        <dbReference type="Proteomes" id="UP000663828"/>
    </source>
</evidence>
<sequence>MISSCHINIKSITKHKDELQARFSKYDIISVNETNLKSERQFTLLGYNTYRNDRVGKPGGRVLLAVKQHIKCREVFNKTVGKNEAIAVEIETKTLKSRLISSVYIPPTAKLNLNLFHELYDINNNCIIMGDLNATLYNKGSQQANARGKQLQELLAEGFIDCIEDDNSTFEKNDYEVKLDWILASQPLLSFISNVETHPTIGAINGHKPLTFDIPTGAESKSLSPRI</sequence>
<dbReference type="PANTHER" id="PTHR33395">
    <property type="entry name" value="TRANSCRIPTASE, PUTATIVE-RELATED-RELATED"/>
    <property type="match status" value="1"/>
</dbReference>
<dbReference type="InterPro" id="IPR005135">
    <property type="entry name" value="Endo/exonuclease/phosphatase"/>
</dbReference>
<comment type="caution">
    <text evidence="3">The sequence shown here is derived from an EMBL/GenBank/DDBJ whole genome shotgun (WGS) entry which is preliminary data.</text>
</comment>
<dbReference type="InterPro" id="IPR036691">
    <property type="entry name" value="Endo/exonu/phosph_ase_sf"/>
</dbReference>
<accession>A0A815VC65</accession>
<dbReference type="OrthoDB" id="10027367at2759"/>
<protein>
    <recommendedName>
        <fullName evidence="1">Endonuclease/exonuclease/phosphatase domain-containing protein</fullName>
    </recommendedName>
</protein>
<dbReference type="GO" id="GO:0061343">
    <property type="term" value="P:cell adhesion involved in heart morphogenesis"/>
    <property type="evidence" value="ECO:0007669"/>
    <property type="project" value="TreeGrafter"/>
</dbReference>
<name>A0A815VC65_ADIRI</name>
<dbReference type="AlphaFoldDB" id="A0A815VC65"/>
<dbReference type="EMBL" id="CAJNOJ010000833">
    <property type="protein sequence ID" value="CAF1527238.1"/>
    <property type="molecule type" value="Genomic_DNA"/>
</dbReference>
<dbReference type="PANTHER" id="PTHR33395:SF22">
    <property type="entry name" value="REVERSE TRANSCRIPTASE DOMAIN-CONTAINING PROTEIN"/>
    <property type="match status" value="1"/>
</dbReference>
<keyword evidence="4" id="KW-1185">Reference proteome</keyword>
<dbReference type="Proteomes" id="UP000663852">
    <property type="component" value="Unassembled WGS sequence"/>
</dbReference>
<feature type="domain" description="Endonuclease/exonuclease/phosphatase" evidence="1">
    <location>
        <begin position="14"/>
        <end position="188"/>
    </location>
</feature>
<organism evidence="3 5">
    <name type="scientific">Adineta ricciae</name>
    <name type="common">Rotifer</name>
    <dbReference type="NCBI Taxonomy" id="249248"/>
    <lineage>
        <taxon>Eukaryota</taxon>
        <taxon>Metazoa</taxon>
        <taxon>Spiralia</taxon>
        <taxon>Gnathifera</taxon>
        <taxon>Rotifera</taxon>
        <taxon>Eurotatoria</taxon>
        <taxon>Bdelloidea</taxon>
        <taxon>Adinetida</taxon>
        <taxon>Adinetidae</taxon>
        <taxon>Adineta</taxon>
    </lineage>
</organism>